<dbReference type="PANTHER" id="PTHR35871">
    <property type="entry name" value="EXPRESSED PROTEIN"/>
    <property type="match status" value="1"/>
</dbReference>
<accession>A0A0C3P3F6</accession>
<name>A0A0C3P3F6_PISTI</name>
<dbReference type="HOGENOM" id="CLU_005726_3_0_1"/>
<gene>
    <name evidence="1" type="ORF">M404DRAFT_148777</name>
</gene>
<protein>
    <recommendedName>
        <fullName evidence="3">Tc1-like transposase DDE domain-containing protein</fullName>
    </recommendedName>
</protein>
<dbReference type="OrthoDB" id="2449121at2759"/>
<dbReference type="PANTHER" id="PTHR35871:SF1">
    <property type="entry name" value="CXC1-LIKE CYSTEINE CLUSTER ASSOCIATED WITH KDZ TRANSPOSASES DOMAIN-CONTAINING PROTEIN"/>
    <property type="match status" value="1"/>
</dbReference>
<dbReference type="AlphaFoldDB" id="A0A0C3P3F6"/>
<reference evidence="2" key="2">
    <citation type="submission" date="2015-01" db="EMBL/GenBank/DDBJ databases">
        <title>Evolutionary Origins and Diversification of the Mycorrhizal Mutualists.</title>
        <authorList>
            <consortium name="DOE Joint Genome Institute"/>
            <consortium name="Mycorrhizal Genomics Consortium"/>
            <person name="Kohler A."/>
            <person name="Kuo A."/>
            <person name="Nagy L.G."/>
            <person name="Floudas D."/>
            <person name="Copeland A."/>
            <person name="Barry K.W."/>
            <person name="Cichocki N."/>
            <person name="Veneault-Fourrey C."/>
            <person name="LaButti K."/>
            <person name="Lindquist E.A."/>
            <person name="Lipzen A."/>
            <person name="Lundell T."/>
            <person name="Morin E."/>
            <person name="Murat C."/>
            <person name="Riley R."/>
            <person name="Ohm R."/>
            <person name="Sun H."/>
            <person name="Tunlid A."/>
            <person name="Henrissat B."/>
            <person name="Grigoriev I.V."/>
            <person name="Hibbett D.S."/>
            <person name="Martin F."/>
        </authorList>
    </citation>
    <scope>NUCLEOTIDE SEQUENCE [LARGE SCALE GENOMIC DNA]</scope>
    <source>
        <strain evidence="2">Marx 270</strain>
    </source>
</reference>
<evidence type="ECO:0000313" key="1">
    <source>
        <dbReference type="EMBL" id="KIO02006.1"/>
    </source>
</evidence>
<feature type="non-terminal residue" evidence="1">
    <location>
        <position position="1"/>
    </location>
</feature>
<keyword evidence="2" id="KW-1185">Reference proteome</keyword>
<sequence length="233" mass="26676">LQNKVKKAIAIFEYMYPNSVTEFVFDQSSAHGAFAKDALNAKEMNVRPGGKQWLMHNTFIPMDNPNPDLCGKPQAMVFPPDLPPHHPDFEFRGQVKGMQHILKEHGLISGADEPGKSNLDMLQESLRTDCCMQKMLANQQDFKDEKPLILILVEEAGHQCWILPKFHCELNPIEMYWGWMKACELKTICAFFCKTWHYMDAYRCESPTVISLSLTCSQKRSQRSSSQVCSQEV</sequence>
<proteinExistence type="predicted"/>
<evidence type="ECO:0008006" key="3">
    <source>
        <dbReference type="Google" id="ProtNLM"/>
    </source>
</evidence>
<reference evidence="1 2" key="1">
    <citation type="submission" date="2014-04" db="EMBL/GenBank/DDBJ databases">
        <authorList>
            <consortium name="DOE Joint Genome Institute"/>
            <person name="Kuo A."/>
            <person name="Kohler A."/>
            <person name="Costa M.D."/>
            <person name="Nagy L.G."/>
            <person name="Floudas D."/>
            <person name="Copeland A."/>
            <person name="Barry K.W."/>
            <person name="Cichocki N."/>
            <person name="Veneault-Fourrey C."/>
            <person name="LaButti K."/>
            <person name="Lindquist E.A."/>
            <person name="Lipzen A."/>
            <person name="Lundell T."/>
            <person name="Morin E."/>
            <person name="Murat C."/>
            <person name="Sun H."/>
            <person name="Tunlid A."/>
            <person name="Henrissat B."/>
            <person name="Grigoriev I.V."/>
            <person name="Hibbett D.S."/>
            <person name="Martin F."/>
            <person name="Nordberg H.P."/>
            <person name="Cantor M.N."/>
            <person name="Hua S.X."/>
        </authorList>
    </citation>
    <scope>NUCLEOTIDE SEQUENCE [LARGE SCALE GENOMIC DNA]</scope>
    <source>
        <strain evidence="1 2">Marx 270</strain>
    </source>
</reference>
<organism evidence="1 2">
    <name type="scientific">Pisolithus tinctorius Marx 270</name>
    <dbReference type="NCBI Taxonomy" id="870435"/>
    <lineage>
        <taxon>Eukaryota</taxon>
        <taxon>Fungi</taxon>
        <taxon>Dikarya</taxon>
        <taxon>Basidiomycota</taxon>
        <taxon>Agaricomycotina</taxon>
        <taxon>Agaricomycetes</taxon>
        <taxon>Agaricomycetidae</taxon>
        <taxon>Boletales</taxon>
        <taxon>Sclerodermatineae</taxon>
        <taxon>Pisolithaceae</taxon>
        <taxon>Pisolithus</taxon>
    </lineage>
</organism>
<dbReference type="InParanoid" id="A0A0C3P3F6"/>
<dbReference type="STRING" id="870435.A0A0C3P3F6"/>
<dbReference type="Proteomes" id="UP000054217">
    <property type="component" value="Unassembled WGS sequence"/>
</dbReference>
<dbReference type="EMBL" id="KN831984">
    <property type="protein sequence ID" value="KIO02006.1"/>
    <property type="molecule type" value="Genomic_DNA"/>
</dbReference>
<evidence type="ECO:0000313" key="2">
    <source>
        <dbReference type="Proteomes" id="UP000054217"/>
    </source>
</evidence>